<feature type="domain" description="Partial AB-hydrolase lipase" evidence="1">
    <location>
        <begin position="3"/>
        <end position="57"/>
    </location>
</feature>
<evidence type="ECO:0000259" key="1">
    <source>
        <dbReference type="Pfam" id="PF04083"/>
    </source>
</evidence>
<evidence type="ECO:0000313" key="3">
    <source>
        <dbReference type="EMBL" id="KAH9379844.1"/>
    </source>
</evidence>
<dbReference type="AlphaFoldDB" id="A0A9J6GXB4"/>
<dbReference type="OMA" id="VMHGLTC"/>
<organism evidence="2 4">
    <name type="scientific">Haemaphysalis longicornis</name>
    <name type="common">Bush tick</name>
    <dbReference type="NCBI Taxonomy" id="44386"/>
    <lineage>
        <taxon>Eukaryota</taxon>
        <taxon>Metazoa</taxon>
        <taxon>Ecdysozoa</taxon>
        <taxon>Arthropoda</taxon>
        <taxon>Chelicerata</taxon>
        <taxon>Arachnida</taxon>
        <taxon>Acari</taxon>
        <taxon>Parasitiformes</taxon>
        <taxon>Ixodida</taxon>
        <taxon>Ixodoidea</taxon>
        <taxon>Ixodidae</taxon>
        <taxon>Haemaphysalinae</taxon>
        <taxon>Haemaphysalis</taxon>
    </lineage>
</organism>
<evidence type="ECO:0000313" key="2">
    <source>
        <dbReference type="EMBL" id="KAH9379843.1"/>
    </source>
</evidence>
<dbReference type="OrthoDB" id="6509973at2759"/>
<proteinExistence type="predicted"/>
<evidence type="ECO:0000313" key="4">
    <source>
        <dbReference type="Proteomes" id="UP000821853"/>
    </source>
</evidence>
<sequence>MGRFGHKVETYKITTQDGYFLELDRIPGPKDSNTTGRRPPVLVVHGIAMNAGCWVANYPSQSPGKRTELCV</sequence>
<dbReference type="Pfam" id="PF04083">
    <property type="entry name" value="Abhydro_lipase"/>
    <property type="match status" value="1"/>
</dbReference>
<dbReference type="Proteomes" id="UP000821853">
    <property type="component" value="Chromosome 8"/>
</dbReference>
<reference evidence="2 4" key="1">
    <citation type="journal article" date="2020" name="Cell">
        <title>Large-Scale Comparative Analyses of Tick Genomes Elucidate Their Genetic Diversity and Vector Capacities.</title>
        <authorList>
            <consortium name="Tick Genome and Microbiome Consortium (TIGMIC)"/>
            <person name="Jia N."/>
            <person name="Wang J."/>
            <person name="Shi W."/>
            <person name="Du L."/>
            <person name="Sun Y."/>
            <person name="Zhan W."/>
            <person name="Jiang J.F."/>
            <person name="Wang Q."/>
            <person name="Zhang B."/>
            <person name="Ji P."/>
            <person name="Bell-Sakyi L."/>
            <person name="Cui X.M."/>
            <person name="Yuan T.T."/>
            <person name="Jiang B.G."/>
            <person name="Yang W.F."/>
            <person name="Lam T.T."/>
            <person name="Chang Q.C."/>
            <person name="Ding S.J."/>
            <person name="Wang X.J."/>
            <person name="Zhu J.G."/>
            <person name="Ruan X.D."/>
            <person name="Zhao L."/>
            <person name="Wei J.T."/>
            <person name="Ye R.Z."/>
            <person name="Que T.C."/>
            <person name="Du C.H."/>
            <person name="Zhou Y.H."/>
            <person name="Cheng J.X."/>
            <person name="Dai P.F."/>
            <person name="Guo W.B."/>
            <person name="Han X.H."/>
            <person name="Huang E.J."/>
            <person name="Li L.F."/>
            <person name="Wei W."/>
            <person name="Gao Y.C."/>
            <person name="Liu J.Z."/>
            <person name="Shao H.Z."/>
            <person name="Wang X."/>
            <person name="Wang C.C."/>
            <person name="Yang T.C."/>
            <person name="Huo Q.B."/>
            <person name="Li W."/>
            <person name="Chen H.Y."/>
            <person name="Chen S.E."/>
            <person name="Zhou L.G."/>
            <person name="Ni X.B."/>
            <person name="Tian J.H."/>
            <person name="Sheng Y."/>
            <person name="Liu T."/>
            <person name="Pan Y.S."/>
            <person name="Xia L.Y."/>
            <person name="Li J."/>
            <person name="Zhao F."/>
            <person name="Cao W.C."/>
        </authorList>
    </citation>
    <scope>NUCLEOTIDE SEQUENCE [LARGE SCALE GENOMIC DNA]</scope>
    <source>
        <strain evidence="2">HaeL-2018</strain>
    </source>
</reference>
<dbReference type="VEuPathDB" id="VectorBase:HLOH_055604"/>
<name>A0A9J6GXB4_HAELO</name>
<dbReference type="Gene3D" id="3.40.50.1820">
    <property type="entry name" value="alpha/beta hydrolase"/>
    <property type="match status" value="1"/>
</dbReference>
<keyword evidence="4" id="KW-1185">Reference proteome</keyword>
<protein>
    <recommendedName>
        <fullName evidence="1">Partial AB-hydrolase lipase domain-containing protein</fullName>
    </recommendedName>
</protein>
<comment type="caution">
    <text evidence="2">The sequence shown here is derived from an EMBL/GenBank/DDBJ whole genome shotgun (WGS) entry which is preliminary data.</text>
</comment>
<dbReference type="InterPro" id="IPR029058">
    <property type="entry name" value="AB_hydrolase_fold"/>
</dbReference>
<dbReference type="SUPFAM" id="SSF53474">
    <property type="entry name" value="alpha/beta-Hydrolases"/>
    <property type="match status" value="1"/>
</dbReference>
<dbReference type="GO" id="GO:0006629">
    <property type="term" value="P:lipid metabolic process"/>
    <property type="evidence" value="ECO:0007669"/>
    <property type="project" value="InterPro"/>
</dbReference>
<dbReference type="EMBL" id="JABSTR010000010">
    <property type="protein sequence ID" value="KAH9379843.1"/>
    <property type="molecule type" value="Genomic_DNA"/>
</dbReference>
<dbReference type="InterPro" id="IPR006693">
    <property type="entry name" value="AB_hydrolase_lipase"/>
</dbReference>
<dbReference type="EMBL" id="JABSTR010000010">
    <property type="protein sequence ID" value="KAH9379844.1"/>
    <property type="molecule type" value="Genomic_DNA"/>
</dbReference>
<dbReference type="PANTHER" id="PTHR11005">
    <property type="entry name" value="LYSOSOMAL ACID LIPASE-RELATED"/>
    <property type="match status" value="1"/>
</dbReference>
<accession>A0A9J6GXB4</accession>
<gene>
    <name evidence="3" type="ORF">HPB48_003501</name>
    <name evidence="2" type="ORF">HPB48_003502</name>
</gene>
<dbReference type="VEuPathDB" id="VectorBase:HLOH_047370"/>